<dbReference type="EMBL" id="AP012342">
    <property type="protein sequence ID" value="BAM07106.1"/>
    <property type="molecule type" value="Genomic_DNA"/>
</dbReference>
<dbReference type="PANTHER" id="PTHR12526">
    <property type="entry name" value="GLYCOSYLTRANSFERASE"/>
    <property type="match status" value="1"/>
</dbReference>
<dbReference type="GO" id="GO:0016757">
    <property type="term" value="F:glycosyltransferase activity"/>
    <property type="evidence" value="ECO:0007669"/>
    <property type="project" value="UniProtKB-ARBA"/>
</dbReference>
<sequence length="400" mass="44827">MNVSYSEPTAAPLNILHLDCTTGYGGQERDHIAEAKGMNSRGHRYVIGARPGTPFFEEARSRTETVGFSMKSNFDLESFSNLRQYLIREKIDVLVTTSYIDSFLGYVSAASLGNNRPLIIRQRHLLNVPKSMIPFRQFCDRLVVVSEALRIFFLEKNLPFWHVVTIPRGIAIKEKKEAKEITVLGHNLDLAQKLVGKKILLQIGIFQRDKGHHLMLDALVILFRRFQDLHMVFLGIGPLFEEVRDRARRLLGESGFARLHFMGSQDPGPYLAIADLVLLPSVRDSFPLVVLEAISAKKEVVAFRVGGLPEMGNVLPGIHLVTPKDPVSLAQKVSSLLSVSGRQVFKKEDPCNYVERAFSIEACNIRTEMIYRNAILLLKEGKIAQNPYASKGGLADPFLS</sequence>
<accession>I0IPA7</accession>
<dbReference type="HOGENOM" id="CLU_688486_0_0_0"/>
<proteinExistence type="predicted"/>
<dbReference type="Proteomes" id="UP000007382">
    <property type="component" value="Chromosome"/>
</dbReference>
<name>I0IPA7_LEPFC</name>
<dbReference type="SUPFAM" id="SSF53756">
    <property type="entry name" value="UDP-Glycosyltransferase/glycogen phosphorylase"/>
    <property type="match status" value="1"/>
</dbReference>
<feature type="domain" description="Glycosyltransferase subfamily 4-like N-terminal" evidence="1">
    <location>
        <begin position="24"/>
        <end position="171"/>
    </location>
</feature>
<dbReference type="InterPro" id="IPR028098">
    <property type="entry name" value="Glyco_trans_4-like_N"/>
</dbReference>
<dbReference type="RefSeq" id="WP_014449594.1">
    <property type="nucleotide sequence ID" value="NC_017094.1"/>
</dbReference>
<keyword evidence="3" id="KW-1185">Reference proteome</keyword>
<dbReference type="PANTHER" id="PTHR12526:SF637">
    <property type="entry name" value="GLYCOSYLTRANSFERASE EPSF-RELATED"/>
    <property type="match status" value="1"/>
</dbReference>
<dbReference type="STRING" id="1162668.LFE_1423"/>
<evidence type="ECO:0000313" key="2">
    <source>
        <dbReference type="EMBL" id="BAM07106.1"/>
    </source>
</evidence>
<dbReference type="AlphaFoldDB" id="I0IPA7"/>
<dbReference type="KEGG" id="lfc:LFE_1423"/>
<reference evidence="2 3" key="1">
    <citation type="journal article" date="2012" name="J. Bacteriol.">
        <title>Complete Genome Sequence of Leptospirillum ferrooxidans Strain C2-3, Isolated from a Fresh Volcanic Ash Deposit on the Island of Miyake, Japan.</title>
        <authorList>
            <person name="Fujimura R."/>
            <person name="Sato Y."/>
            <person name="Nishizawa T."/>
            <person name="Oshima K."/>
            <person name="Kim S.-W."/>
            <person name="Hattori M."/>
            <person name="Kamijo T."/>
            <person name="Ohta H."/>
        </authorList>
    </citation>
    <scope>NUCLEOTIDE SEQUENCE [LARGE SCALE GENOMIC DNA]</scope>
    <source>
        <strain evidence="2 3">C2-3</strain>
    </source>
</reference>
<dbReference type="Pfam" id="PF13439">
    <property type="entry name" value="Glyco_transf_4"/>
    <property type="match status" value="1"/>
</dbReference>
<evidence type="ECO:0000313" key="3">
    <source>
        <dbReference type="Proteomes" id="UP000007382"/>
    </source>
</evidence>
<protein>
    <submittedName>
        <fullName evidence="2">Putative glycosyl transferase, family 1</fullName>
    </submittedName>
</protein>
<keyword evidence="2" id="KW-0808">Transferase</keyword>
<dbReference type="eggNOG" id="COG0438">
    <property type="taxonomic scope" value="Bacteria"/>
</dbReference>
<dbReference type="Pfam" id="PF13692">
    <property type="entry name" value="Glyco_trans_1_4"/>
    <property type="match status" value="1"/>
</dbReference>
<dbReference type="PATRIC" id="fig|1162668.3.peg.1691"/>
<reference evidence="3" key="2">
    <citation type="submission" date="2012-03" db="EMBL/GenBank/DDBJ databases">
        <title>The complete genome sequence of the pioneer microbe on fresh volcanic deposit, Leptospirillum ferrooxidans strain C2-3.</title>
        <authorList>
            <person name="Fujimura R."/>
            <person name="Sato Y."/>
            <person name="Nishizawa T."/>
            <person name="Nanba K."/>
            <person name="Oshima K."/>
            <person name="Hattori M."/>
            <person name="Kamijo T."/>
            <person name="Ohta H."/>
        </authorList>
    </citation>
    <scope>NUCLEOTIDE SEQUENCE [LARGE SCALE GENOMIC DNA]</scope>
    <source>
        <strain evidence="3">C2-3</strain>
    </source>
</reference>
<evidence type="ECO:0000259" key="1">
    <source>
        <dbReference type="Pfam" id="PF13439"/>
    </source>
</evidence>
<dbReference type="Gene3D" id="3.40.50.2000">
    <property type="entry name" value="Glycogen Phosphorylase B"/>
    <property type="match status" value="2"/>
</dbReference>
<gene>
    <name evidence="2" type="ordered locus">LFE_1423</name>
</gene>
<organism evidence="2 3">
    <name type="scientific">Leptospirillum ferrooxidans (strain C2-3)</name>
    <dbReference type="NCBI Taxonomy" id="1162668"/>
    <lineage>
        <taxon>Bacteria</taxon>
        <taxon>Pseudomonadati</taxon>
        <taxon>Nitrospirota</taxon>
        <taxon>Nitrospiria</taxon>
        <taxon>Nitrospirales</taxon>
        <taxon>Nitrospiraceae</taxon>
        <taxon>Leptospirillum</taxon>
    </lineage>
</organism>
<dbReference type="OrthoDB" id="9805661at2"/>